<comment type="caution">
    <text evidence="2">The sequence shown here is derived from an EMBL/GenBank/DDBJ whole genome shotgun (WGS) entry which is preliminary data.</text>
</comment>
<evidence type="ECO:0000313" key="3">
    <source>
        <dbReference type="Proteomes" id="UP001597040"/>
    </source>
</evidence>
<feature type="transmembrane region" description="Helical" evidence="1">
    <location>
        <begin position="20"/>
        <end position="39"/>
    </location>
</feature>
<name>A0ABW3LQA3_9BACI</name>
<keyword evidence="1" id="KW-1133">Transmembrane helix</keyword>
<dbReference type="InterPro" id="IPR014197">
    <property type="entry name" value="Sporulation_prot_YunB"/>
</dbReference>
<dbReference type="Proteomes" id="UP001597040">
    <property type="component" value="Unassembled WGS sequence"/>
</dbReference>
<accession>A0ABW3LQA3</accession>
<protein>
    <submittedName>
        <fullName evidence="2">Sporulation protein YunB</fullName>
    </submittedName>
</protein>
<keyword evidence="3" id="KW-1185">Reference proteome</keyword>
<dbReference type="EMBL" id="JBHTKJ010000043">
    <property type="protein sequence ID" value="MFD1039649.1"/>
    <property type="molecule type" value="Genomic_DNA"/>
</dbReference>
<organism evidence="2 3">
    <name type="scientific">Virgibacillus byunsanensis</name>
    <dbReference type="NCBI Taxonomy" id="570945"/>
    <lineage>
        <taxon>Bacteria</taxon>
        <taxon>Bacillati</taxon>
        <taxon>Bacillota</taxon>
        <taxon>Bacilli</taxon>
        <taxon>Bacillales</taxon>
        <taxon>Bacillaceae</taxon>
        <taxon>Virgibacillus</taxon>
    </lineage>
</organism>
<gene>
    <name evidence="2" type="primary">yunB</name>
    <name evidence="2" type="ORF">ACFQ3N_14765</name>
</gene>
<evidence type="ECO:0000313" key="2">
    <source>
        <dbReference type="EMBL" id="MFD1039649.1"/>
    </source>
</evidence>
<keyword evidence="1" id="KW-0472">Membrane</keyword>
<dbReference type="NCBIfam" id="TIGR02832">
    <property type="entry name" value="spo_yunB"/>
    <property type="match status" value="1"/>
</dbReference>
<evidence type="ECO:0000256" key="1">
    <source>
        <dbReference type="SAM" id="Phobius"/>
    </source>
</evidence>
<reference evidence="3" key="1">
    <citation type="journal article" date="2019" name="Int. J. Syst. Evol. Microbiol.">
        <title>The Global Catalogue of Microorganisms (GCM) 10K type strain sequencing project: providing services to taxonomists for standard genome sequencing and annotation.</title>
        <authorList>
            <consortium name="The Broad Institute Genomics Platform"/>
            <consortium name="The Broad Institute Genome Sequencing Center for Infectious Disease"/>
            <person name="Wu L."/>
            <person name="Ma J."/>
        </authorList>
    </citation>
    <scope>NUCLEOTIDE SEQUENCE [LARGE SCALE GENOMIC DNA]</scope>
    <source>
        <strain evidence="3">CCUG 56754</strain>
    </source>
</reference>
<dbReference type="PIRSF" id="PIRSF021383">
    <property type="entry name" value="YunB"/>
    <property type="match status" value="1"/>
</dbReference>
<dbReference type="Pfam" id="PF09560">
    <property type="entry name" value="Spore_YunB"/>
    <property type="match status" value="1"/>
</dbReference>
<sequence>MRQRMSFKKNSTSPPPVRFILMVTMIVFAVLVFISIEIIDKGITPPLMDIAEEKTIEFATRTINAAVQSTENINFEDLIEIRSMDDNGNVSTLGWKSASVNRALRIATHRAEYFLYGMNKGETIDTDDPDLEPIEYGDTANELADKDPTVAEIPIGQATGNTVLANLGPKVPVHFEIVGSIESDVVHEVKEFGINAALVEIYIPVTVNVQIVIPFSTSTAKVSTKVFIDSRVIMGDVPEFYNRGGGEGPSISIPRDTINND</sequence>
<keyword evidence="1" id="KW-0812">Transmembrane</keyword>
<proteinExistence type="predicted"/>
<dbReference type="RefSeq" id="WP_390363307.1">
    <property type="nucleotide sequence ID" value="NZ_JBHTKJ010000043.1"/>
</dbReference>